<sequence>MVEKIAISKNGISWEIVDSGINKTIRTVIFANNQFVAAGGDWVGEFVLTSPDAEIWDIHYNCNNLNCFSINSLVYNNGHFVAVKNYGGIFSSDKTINWNSANIIDYSEYPLQKQLFKVYCVNDIFVTVGWNIFISNDGEKWQQSNLKGFYSLYDIVFYKDRLYSVGANNTIVRSNRIYFQDDNSKYDINRNGKIDMQDLIVAIQIISGISKEIEINIDINDLINIIKILTR</sequence>
<evidence type="ECO:0000313" key="1">
    <source>
        <dbReference type="EMBL" id="ETR66770.1"/>
    </source>
</evidence>
<evidence type="ECO:0000313" key="2">
    <source>
        <dbReference type="Proteomes" id="UP000189670"/>
    </source>
</evidence>
<proteinExistence type="predicted"/>
<protein>
    <recommendedName>
        <fullName evidence="3">EF-hand domain-containing protein</fullName>
    </recommendedName>
</protein>
<evidence type="ECO:0008006" key="3">
    <source>
        <dbReference type="Google" id="ProtNLM"/>
    </source>
</evidence>
<gene>
    <name evidence="1" type="ORF">OMM_12363</name>
</gene>
<dbReference type="Proteomes" id="UP000189670">
    <property type="component" value="Unassembled WGS sequence"/>
</dbReference>
<name>A0A1V1NW11_9BACT</name>
<dbReference type="AlphaFoldDB" id="A0A1V1NW11"/>
<dbReference type="EMBL" id="ATBP01001758">
    <property type="protein sequence ID" value="ETR66770.1"/>
    <property type="molecule type" value="Genomic_DNA"/>
</dbReference>
<comment type="caution">
    <text evidence="1">The sequence shown here is derived from an EMBL/GenBank/DDBJ whole genome shotgun (WGS) entry which is preliminary data.</text>
</comment>
<reference evidence="2" key="1">
    <citation type="submission" date="2012-11" db="EMBL/GenBank/DDBJ databases">
        <authorList>
            <person name="Lucero-Rivera Y.E."/>
            <person name="Tovar-Ramirez D."/>
        </authorList>
    </citation>
    <scope>NUCLEOTIDE SEQUENCE [LARGE SCALE GENOMIC DNA]</scope>
    <source>
        <strain evidence="2">Araruama</strain>
    </source>
</reference>
<dbReference type="PROSITE" id="PS00018">
    <property type="entry name" value="EF_HAND_1"/>
    <property type="match status" value="1"/>
</dbReference>
<accession>A0A1V1NW11</accession>
<organism evidence="1 2">
    <name type="scientific">Candidatus Magnetoglobus multicellularis str. Araruama</name>
    <dbReference type="NCBI Taxonomy" id="890399"/>
    <lineage>
        <taxon>Bacteria</taxon>
        <taxon>Pseudomonadati</taxon>
        <taxon>Thermodesulfobacteriota</taxon>
        <taxon>Desulfobacteria</taxon>
        <taxon>Desulfobacterales</taxon>
        <taxon>Desulfobacteraceae</taxon>
        <taxon>Candidatus Magnetoglobus</taxon>
    </lineage>
</organism>
<dbReference type="InterPro" id="IPR018247">
    <property type="entry name" value="EF_Hand_1_Ca_BS"/>
</dbReference>